<dbReference type="InterPro" id="IPR011330">
    <property type="entry name" value="Glyco_hydro/deAcase_b/a-brl"/>
</dbReference>
<dbReference type="AlphaFoldDB" id="T0Z897"/>
<gene>
    <name evidence="4" type="ORF">B1B_13600</name>
</gene>
<evidence type="ECO:0000256" key="1">
    <source>
        <dbReference type="ARBA" id="ARBA00006821"/>
    </source>
</evidence>
<evidence type="ECO:0000313" key="4">
    <source>
        <dbReference type="EMBL" id="EQD44231.1"/>
    </source>
</evidence>
<comment type="similarity">
    <text evidence="1">Belongs to the glycosyl hydrolase 57 family.</text>
</comment>
<reference evidence="4" key="2">
    <citation type="journal article" date="2014" name="ISME J.">
        <title>Microbial stratification in low pH oxic and suboxic macroscopic growths along an acid mine drainage.</title>
        <authorList>
            <person name="Mendez-Garcia C."/>
            <person name="Mesa V."/>
            <person name="Sprenger R.R."/>
            <person name="Richter M."/>
            <person name="Diez M.S."/>
            <person name="Solano J."/>
            <person name="Bargiela R."/>
            <person name="Golyshina O.V."/>
            <person name="Manteca A."/>
            <person name="Ramos J.L."/>
            <person name="Gallego J.R."/>
            <person name="Llorente I."/>
            <person name="Martins Dos Santos V.A."/>
            <person name="Jensen O.N."/>
            <person name="Pelaez A.I."/>
            <person name="Sanchez J."/>
            <person name="Ferrer M."/>
        </authorList>
    </citation>
    <scope>NUCLEOTIDE SEQUENCE</scope>
</reference>
<dbReference type="GO" id="GO:0005975">
    <property type="term" value="P:carbohydrate metabolic process"/>
    <property type="evidence" value="ECO:0007669"/>
    <property type="project" value="InterPro"/>
</dbReference>
<feature type="domain" description="Glycoside hydrolase family 57 N-terminal" evidence="3">
    <location>
        <begin position="90"/>
        <end position="159"/>
    </location>
</feature>
<dbReference type="InterPro" id="IPR027291">
    <property type="entry name" value="Glyco_hydro_38_N_sf"/>
</dbReference>
<evidence type="ECO:0000256" key="2">
    <source>
        <dbReference type="ARBA" id="ARBA00023277"/>
    </source>
</evidence>
<dbReference type="InterPro" id="IPR052046">
    <property type="entry name" value="GH57_Enzymes"/>
</dbReference>
<evidence type="ECO:0000259" key="3">
    <source>
        <dbReference type="Pfam" id="PF03065"/>
    </source>
</evidence>
<dbReference type="PANTHER" id="PTHR36306:SF3">
    <property type="entry name" value="GLYCOSIDE HYDROLASE FAMILY 57"/>
    <property type="match status" value="1"/>
</dbReference>
<dbReference type="GO" id="GO:0016787">
    <property type="term" value="F:hydrolase activity"/>
    <property type="evidence" value="ECO:0007669"/>
    <property type="project" value="UniProtKB-KW"/>
</dbReference>
<keyword evidence="4" id="KW-0378">Hydrolase</keyword>
<dbReference type="GO" id="GO:0016757">
    <property type="term" value="F:glycosyltransferase activity"/>
    <property type="evidence" value="ECO:0007669"/>
    <property type="project" value="UniProtKB-KW"/>
</dbReference>
<feature type="non-terminal residue" evidence="4">
    <location>
        <position position="164"/>
    </location>
</feature>
<keyword evidence="4" id="KW-0328">Glycosyltransferase</keyword>
<dbReference type="SUPFAM" id="SSF88713">
    <property type="entry name" value="Glycoside hydrolase/deacetylase"/>
    <property type="match status" value="1"/>
</dbReference>
<dbReference type="EMBL" id="AUZY01008954">
    <property type="protein sequence ID" value="EQD44231.1"/>
    <property type="molecule type" value="Genomic_DNA"/>
</dbReference>
<dbReference type="InterPro" id="IPR004300">
    <property type="entry name" value="Glyco_hydro_57_N"/>
</dbReference>
<keyword evidence="2" id="KW-0119">Carbohydrate metabolism</keyword>
<dbReference type="PANTHER" id="PTHR36306">
    <property type="entry name" value="ALPHA-AMYLASE-RELATED-RELATED"/>
    <property type="match status" value="1"/>
</dbReference>
<reference evidence="4" key="1">
    <citation type="submission" date="2013-08" db="EMBL/GenBank/DDBJ databases">
        <authorList>
            <person name="Mendez C."/>
            <person name="Richter M."/>
            <person name="Ferrer M."/>
            <person name="Sanchez J."/>
        </authorList>
    </citation>
    <scope>NUCLEOTIDE SEQUENCE</scope>
</reference>
<organism evidence="4">
    <name type="scientific">mine drainage metagenome</name>
    <dbReference type="NCBI Taxonomy" id="410659"/>
    <lineage>
        <taxon>unclassified sequences</taxon>
        <taxon>metagenomes</taxon>
        <taxon>ecological metagenomes</taxon>
    </lineage>
</organism>
<comment type="caution">
    <text evidence="4">The sequence shown here is derived from an EMBL/GenBank/DDBJ whole genome shotgun (WGS) entry which is preliminary data.</text>
</comment>
<dbReference type="EC" id="2.4.1.-" evidence="4"/>
<feature type="non-terminal residue" evidence="4">
    <location>
        <position position="1"/>
    </location>
</feature>
<sequence length="164" mass="18611">RENPWLEQVEVQDSARPFHDWNDRITAECYRPNAWSRVLDAERFIVGIRNNYSRISFNVGPTLLSWLERRAPDVYGAILVADRESAERFSGHGSAIAQAFNHAILPLASPADKETQITWGIRDFTRRFGRAPEGLWLPETAADLETLALVADAGIRFTILSPYQ</sequence>
<accession>T0Z897</accession>
<protein>
    <submittedName>
        <fullName evidence="4">Glycoside hydrolase family 57</fullName>
        <ecNumber evidence="4">2.4.1.-</ecNumber>
    </submittedName>
</protein>
<name>T0Z897_9ZZZZ</name>
<dbReference type="Pfam" id="PF03065">
    <property type="entry name" value="Glyco_hydro_57"/>
    <property type="match status" value="1"/>
</dbReference>
<keyword evidence="4" id="KW-0808">Transferase</keyword>
<proteinExistence type="inferred from homology"/>
<dbReference type="Gene3D" id="3.20.110.10">
    <property type="entry name" value="Glycoside hydrolase 38, N terminal domain"/>
    <property type="match status" value="1"/>
</dbReference>